<feature type="compositionally biased region" description="Basic and acidic residues" evidence="7">
    <location>
        <begin position="193"/>
        <end position="208"/>
    </location>
</feature>
<evidence type="ECO:0000256" key="2">
    <source>
        <dbReference type="ARBA" id="ARBA00006175"/>
    </source>
</evidence>
<evidence type="ECO:0000313" key="9">
    <source>
        <dbReference type="EMBL" id="CDF89479.1"/>
    </source>
</evidence>
<feature type="transmembrane region" description="Helical" evidence="8">
    <location>
        <begin position="425"/>
        <end position="446"/>
    </location>
</feature>
<evidence type="ECO:0000256" key="4">
    <source>
        <dbReference type="ARBA" id="ARBA00022692"/>
    </source>
</evidence>
<dbReference type="EMBL" id="HG316457">
    <property type="protein sequence ID" value="CDF89479.1"/>
    <property type="molecule type" value="Genomic_DNA"/>
</dbReference>
<feature type="region of interest" description="Disordered" evidence="7">
    <location>
        <begin position="562"/>
        <end position="686"/>
    </location>
</feature>
<evidence type="ECO:0000256" key="8">
    <source>
        <dbReference type="SAM" id="Phobius"/>
    </source>
</evidence>
<evidence type="ECO:0000256" key="3">
    <source>
        <dbReference type="ARBA" id="ARBA00022448"/>
    </source>
</evidence>
<comment type="similarity">
    <text evidence="2">Belongs to the MIP/aquaporin (TC 1.A.8) family.</text>
</comment>
<sequence length="686" mass="74716">MPPTSQQAMNEFLSNPDAEPPAQTGSTAASGAASEAGADARAGAADGTESEVPASATGPIPVPGATSGHHGSSISGARSARGSDYDYEMQDYRPTPFTTRTSRARSNTPYIPHYMMAQGHQFPVQEVVPNSQMAIATGVDPNASRSHMDSMRGNMRSRTQTVTSNVLNPEEARPSRSTTRRGSHVSDGAGSKHGSEEDVSHEDHGDSEEHALNVPLMVKPKTLYQNPQTPTVLPSTYHPINKWSSLKHGYLKEFLAEFMGTMVLIVFGTAVTCQVNTAAKIQQDGFDQALAQLTNTPGGLVQTAETFKELVSSTSGGTFDDVALGWAAASVMGYFAAGGSAISGAHLNPSMTVSNFIFRGFPFKKIVNYIAGQLLGAFAGALILYIFYKRVIEEAFPHEWWKTESVASMFCVFPKAYLSTARQFVSEYICTAMLQVGIFALTDPYTCLSSELFPLMLFILIYIVNASMSYQTGCAMNMARDLGPRLALYAVGFNRHLLWIKHKHFFWVPIVAPFLGSITGGLIYDICIYQGHESPVNWPLATYRDIIYSMWLKRPDWSRRPWRRSNEKDSGSDFNSFSYEEDEDEPAPYQQENLSKLSMSDSGNPELQERPQSVQFKSVQSRTKRHLGGIPPITEEDPSLDGASLAGTSISLVGSANDFDTSTAAAPGSQPAEDLFSPGATQKKQE</sequence>
<feature type="transmembrane region" description="Helical" evidence="8">
    <location>
        <begin position="505"/>
        <end position="524"/>
    </location>
</feature>
<dbReference type="CDD" id="cd00333">
    <property type="entry name" value="MIP"/>
    <property type="match status" value="1"/>
</dbReference>
<feature type="compositionally biased region" description="Polar residues" evidence="7">
    <location>
        <begin position="156"/>
        <end position="167"/>
    </location>
</feature>
<feature type="region of interest" description="Disordered" evidence="7">
    <location>
        <begin position="140"/>
        <end position="208"/>
    </location>
</feature>
<dbReference type="PANTHER" id="PTHR43829">
    <property type="entry name" value="AQUAPORIN OR AQUAGLYCEROPORIN RELATED"/>
    <property type="match status" value="1"/>
</dbReference>
<proteinExistence type="inferred from homology"/>
<dbReference type="GO" id="GO:0015254">
    <property type="term" value="F:glycerol channel activity"/>
    <property type="evidence" value="ECO:0007669"/>
    <property type="project" value="TreeGrafter"/>
</dbReference>
<evidence type="ECO:0000313" key="10">
    <source>
        <dbReference type="Proteomes" id="UP000019375"/>
    </source>
</evidence>
<dbReference type="AlphaFoldDB" id="A0A8J2T7D0"/>
<dbReference type="OrthoDB" id="3222at2759"/>
<keyword evidence="4 8" id="KW-0812">Transmembrane</keyword>
<evidence type="ECO:0000256" key="7">
    <source>
        <dbReference type="SAM" id="MobiDB-lite"/>
    </source>
</evidence>
<dbReference type="Gene3D" id="1.20.1080.10">
    <property type="entry name" value="Glycerol uptake facilitator protein"/>
    <property type="match status" value="1"/>
</dbReference>
<feature type="compositionally biased region" description="Low complexity" evidence="7">
    <location>
        <begin position="67"/>
        <end position="82"/>
    </location>
</feature>
<dbReference type="InterPro" id="IPR022357">
    <property type="entry name" value="MIP_CS"/>
</dbReference>
<dbReference type="SUPFAM" id="SSF81338">
    <property type="entry name" value="Aquaporin-like"/>
    <property type="match status" value="1"/>
</dbReference>
<comment type="subcellular location">
    <subcellularLocation>
        <location evidence="1">Membrane</location>
        <topology evidence="1">Multi-pass membrane protein</topology>
    </subcellularLocation>
</comment>
<feature type="compositionally biased region" description="Polar residues" evidence="7">
    <location>
        <begin position="646"/>
        <end position="664"/>
    </location>
</feature>
<dbReference type="PANTHER" id="PTHR43829:SF9">
    <property type="entry name" value="AQUAPORIN-9"/>
    <property type="match status" value="1"/>
</dbReference>
<gene>
    <name evidence="9" type="ORF">BN860_05270g</name>
</gene>
<name>A0A8J2T7D0_ZYGB2</name>
<keyword evidence="3" id="KW-0813">Transport</keyword>
<reference evidence="10" key="1">
    <citation type="journal article" date="2013" name="Genome Announc.">
        <title>Genome sequence of the food spoilage yeast Zygosaccharomyces bailii CLIB 213(T).</title>
        <authorList>
            <person name="Galeote V."/>
            <person name="Bigey F."/>
            <person name="Devillers H."/>
            <person name="Neuveglise C."/>
            <person name="Dequin S."/>
        </authorList>
    </citation>
    <scope>NUCLEOTIDE SEQUENCE [LARGE SCALE GENOMIC DNA]</scope>
    <source>
        <strain evidence="10">CLIB 213 / ATCC 58445 / CBS 680 / CCRC 21525 / NBRC 1098 / NCYC 1416 / NRRL Y-2227</strain>
    </source>
</reference>
<dbReference type="GO" id="GO:0005886">
    <property type="term" value="C:plasma membrane"/>
    <property type="evidence" value="ECO:0007669"/>
    <property type="project" value="TreeGrafter"/>
</dbReference>
<dbReference type="InterPro" id="IPR023271">
    <property type="entry name" value="Aquaporin-like"/>
</dbReference>
<feature type="transmembrane region" description="Helical" evidence="8">
    <location>
        <begin position="452"/>
        <end position="470"/>
    </location>
</feature>
<dbReference type="InterPro" id="IPR050363">
    <property type="entry name" value="MIP/Aquaporin"/>
</dbReference>
<accession>A0A8J2T7D0</accession>
<protein>
    <submittedName>
        <fullName evidence="9">ZYBA0S04-05270g1_1</fullName>
    </submittedName>
</protein>
<keyword evidence="6 8" id="KW-0472">Membrane</keyword>
<feature type="compositionally biased region" description="Polar residues" evidence="7">
    <location>
        <begin position="590"/>
        <end position="621"/>
    </location>
</feature>
<feature type="compositionally biased region" description="Polar residues" evidence="7">
    <location>
        <begin position="1"/>
        <end position="13"/>
    </location>
</feature>
<dbReference type="Proteomes" id="UP000019375">
    <property type="component" value="Unassembled WGS sequence"/>
</dbReference>
<dbReference type="PROSITE" id="PS00221">
    <property type="entry name" value="MIP"/>
    <property type="match status" value="1"/>
</dbReference>
<dbReference type="GO" id="GO:0015250">
    <property type="term" value="F:water channel activity"/>
    <property type="evidence" value="ECO:0007669"/>
    <property type="project" value="TreeGrafter"/>
</dbReference>
<dbReference type="PRINTS" id="PR00783">
    <property type="entry name" value="MINTRINSICP"/>
</dbReference>
<evidence type="ECO:0000256" key="1">
    <source>
        <dbReference type="ARBA" id="ARBA00004141"/>
    </source>
</evidence>
<evidence type="ECO:0000256" key="6">
    <source>
        <dbReference type="ARBA" id="ARBA00023136"/>
    </source>
</evidence>
<feature type="compositionally biased region" description="Low complexity" evidence="7">
    <location>
        <begin position="24"/>
        <end position="47"/>
    </location>
</feature>
<evidence type="ECO:0000256" key="5">
    <source>
        <dbReference type="ARBA" id="ARBA00022989"/>
    </source>
</evidence>
<feature type="compositionally biased region" description="Basic and acidic residues" evidence="7">
    <location>
        <begin position="562"/>
        <end position="571"/>
    </location>
</feature>
<keyword evidence="10" id="KW-1185">Reference proteome</keyword>
<keyword evidence="5 8" id="KW-1133">Transmembrane helix</keyword>
<feature type="transmembrane region" description="Helical" evidence="8">
    <location>
        <begin position="366"/>
        <end position="388"/>
    </location>
</feature>
<feature type="region of interest" description="Disordered" evidence="7">
    <location>
        <begin position="1"/>
        <end position="104"/>
    </location>
</feature>
<dbReference type="Pfam" id="PF00230">
    <property type="entry name" value="MIP"/>
    <property type="match status" value="1"/>
</dbReference>
<dbReference type="InterPro" id="IPR000425">
    <property type="entry name" value="MIP"/>
</dbReference>
<organism evidence="9 10">
    <name type="scientific">Zygosaccharomyces bailii (strain CLIB 213 / ATCC 58445 / CBS 680 / BCRC 21525 / NBRC 1098 / NCYC 1416 / NRRL Y-2227)</name>
    <dbReference type="NCBI Taxonomy" id="1333698"/>
    <lineage>
        <taxon>Eukaryota</taxon>
        <taxon>Fungi</taxon>
        <taxon>Dikarya</taxon>
        <taxon>Ascomycota</taxon>
        <taxon>Saccharomycotina</taxon>
        <taxon>Saccharomycetes</taxon>
        <taxon>Saccharomycetales</taxon>
        <taxon>Saccharomycetaceae</taxon>
        <taxon>Zygosaccharomyces</taxon>
    </lineage>
</organism>
<dbReference type="NCBIfam" id="TIGR00861">
    <property type="entry name" value="MIP"/>
    <property type="match status" value="1"/>
</dbReference>